<dbReference type="AlphaFoldDB" id="A0A5A7R629"/>
<gene>
    <name evidence="1" type="ORF">STAS_30361</name>
</gene>
<keyword evidence="2" id="KW-1185">Reference proteome</keyword>
<protein>
    <submittedName>
        <fullName evidence="1">Ribosomal RNA small subunit methyltransferase A</fullName>
    </submittedName>
</protein>
<dbReference type="GO" id="GO:0032259">
    <property type="term" value="P:methylation"/>
    <property type="evidence" value="ECO:0007669"/>
    <property type="project" value="UniProtKB-KW"/>
</dbReference>
<evidence type="ECO:0000313" key="1">
    <source>
        <dbReference type="EMBL" id="GER52876.1"/>
    </source>
</evidence>
<accession>A0A5A7R629</accession>
<reference evidence="2" key="1">
    <citation type="journal article" date="2019" name="Curr. Biol.">
        <title>Genome Sequence of Striga asiatica Provides Insight into the Evolution of Plant Parasitism.</title>
        <authorList>
            <person name="Yoshida S."/>
            <person name="Kim S."/>
            <person name="Wafula E.K."/>
            <person name="Tanskanen J."/>
            <person name="Kim Y.M."/>
            <person name="Honaas L."/>
            <person name="Yang Z."/>
            <person name="Spallek T."/>
            <person name="Conn C.E."/>
            <person name="Ichihashi Y."/>
            <person name="Cheong K."/>
            <person name="Cui S."/>
            <person name="Der J.P."/>
            <person name="Gundlach H."/>
            <person name="Jiao Y."/>
            <person name="Hori C."/>
            <person name="Ishida J.K."/>
            <person name="Kasahara H."/>
            <person name="Kiba T."/>
            <person name="Kim M.S."/>
            <person name="Koo N."/>
            <person name="Laohavisit A."/>
            <person name="Lee Y.H."/>
            <person name="Lumba S."/>
            <person name="McCourt P."/>
            <person name="Mortimer J.C."/>
            <person name="Mutuku J.M."/>
            <person name="Nomura T."/>
            <person name="Sasaki-Sekimoto Y."/>
            <person name="Seto Y."/>
            <person name="Wang Y."/>
            <person name="Wakatake T."/>
            <person name="Sakakibara H."/>
            <person name="Demura T."/>
            <person name="Yamaguchi S."/>
            <person name="Yoneyama K."/>
            <person name="Manabe R.I."/>
            <person name="Nelson D.C."/>
            <person name="Schulman A.H."/>
            <person name="Timko M.P."/>
            <person name="dePamphilis C.W."/>
            <person name="Choi D."/>
            <person name="Shirasu K."/>
        </authorList>
    </citation>
    <scope>NUCLEOTIDE SEQUENCE [LARGE SCALE GENOMIC DNA]</scope>
    <source>
        <strain evidence="2">cv. UVA1</strain>
    </source>
</reference>
<keyword evidence="1" id="KW-0489">Methyltransferase</keyword>
<dbReference type="EMBL" id="BKCP01010514">
    <property type="protein sequence ID" value="GER52876.1"/>
    <property type="molecule type" value="Genomic_DNA"/>
</dbReference>
<evidence type="ECO:0000313" key="2">
    <source>
        <dbReference type="Proteomes" id="UP000325081"/>
    </source>
</evidence>
<sequence>MSTLHSQSTSLASKGSRLLDVDSTFAVGFACLEGLLAPRCRLSIPRTGPELDQVSFLMFSAVILSSLASTERKRMHPEYSDTNHPKIISYVPQKFSSGSLVLKTKAPAKNDQPICIQVQQSIHEKTNATFGKAQRQLTIPSVGINTDKASIPATFNGAPATNISLISMCPVVKPTMFDGVLVGRRKANWAPIAPGTMRRSG</sequence>
<comment type="caution">
    <text evidence="1">The sequence shown here is derived from an EMBL/GenBank/DDBJ whole genome shotgun (WGS) entry which is preliminary data.</text>
</comment>
<proteinExistence type="predicted"/>
<dbReference type="GO" id="GO:0008168">
    <property type="term" value="F:methyltransferase activity"/>
    <property type="evidence" value="ECO:0007669"/>
    <property type="project" value="UniProtKB-KW"/>
</dbReference>
<dbReference type="Proteomes" id="UP000325081">
    <property type="component" value="Unassembled WGS sequence"/>
</dbReference>
<keyword evidence="1" id="KW-0808">Transferase</keyword>
<organism evidence="1 2">
    <name type="scientific">Striga asiatica</name>
    <name type="common">Asiatic witchweed</name>
    <name type="synonym">Buchnera asiatica</name>
    <dbReference type="NCBI Taxonomy" id="4170"/>
    <lineage>
        <taxon>Eukaryota</taxon>
        <taxon>Viridiplantae</taxon>
        <taxon>Streptophyta</taxon>
        <taxon>Embryophyta</taxon>
        <taxon>Tracheophyta</taxon>
        <taxon>Spermatophyta</taxon>
        <taxon>Magnoliopsida</taxon>
        <taxon>eudicotyledons</taxon>
        <taxon>Gunneridae</taxon>
        <taxon>Pentapetalae</taxon>
        <taxon>asterids</taxon>
        <taxon>lamiids</taxon>
        <taxon>Lamiales</taxon>
        <taxon>Orobanchaceae</taxon>
        <taxon>Buchnereae</taxon>
        <taxon>Striga</taxon>
    </lineage>
</organism>
<name>A0A5A7R629_STRAF</name>